<feature type="domain" description="Glycosyltransferase RgtA/B/C/D-like" evidence="9">
    <location>
        <begin position="80"/>
        <end position="228"/>
    </location>
</feature>
<dbReference type="GO" id="GO:0008610">
    <property type="term" value="P:lipid biosynthetic process"/>
    <property type="evidence" value="ECO:0007669"/>
    <property type="project" value="UniProtKB-ARBA"/>
</dbReference>
<keyword evidence="2" id="KW-1003">Cell membrane</keyword>
<accession>A0A8F5BSP0</accession>
<keyword evidence="4 10" id="KW-0808">Transferase</keyword>
<dbReference type="PANTHER" id="PTHR33908">
    <property type="entry name" value="MANNOSYLTRANSFERASE YKCB-RELATED"/>
    <property type="match status" value="1"/>
</dbReference>
<evidence type="ECO:0000256" key="7">
    <source>
        <dbReference type="ARBA" id="ARBA00023136"/>
    </source>
</evidence>
<evidence type="ECO:0000256" key="6">
    <source>
        <dbReference type="ARBA" id="ARBA00022989"/>
    </source>
</evidence>
<keyword evidence="5 8" id="KW-0812">Transmembrane</keyword>
<evidence type="ECO:0000313" key="10">
    <source>
        <dbReference type="EMBL" id="QXJ30710.1"/>
    </source>
</evidence>
<proteinExistence type="predicted"/>
<dbReference type="RefSeq" id="WP_218261019.1">
    <property type="nucleotide sequence ID" value="NZ_CP077715.1"/>
</dbReference>
<dbReference type="InterPro" id="IPR050297">
    <property type="entry name" value="LipidA_mod_glycosyltrf_83"/>
</dbReference>
<feature type="transmembrane region" description="Helical" evidence="8">
    <location>
        <begin position="316"/>
        <end position="336"/>
    </location>
</feature>
<keyword evidence="6 8" id="KW-1133">Transmembrane helix</keyword>
<reference evidence="10" key="1">
    <citation type="journal article" date="2021" name="Environ. Microbiol.">
        <title>New insights into the diversity and evolution of the archaeal mobilome from three complete genomes of Saccharolobus shibatae.</title>
        <authorList>
            <person name="Medvedeva S."/>
            <person name="Brandt D."/>
            <person name="Cvirkaite-Krupovic V."/>
            <person name="Liu Y."/>
            <person name="Severinov K."/>
            <person name="Ishino S."/>
            <person name="Ishino Y."/>
            <person name="Prangishvili D."/>
            <person name="Kalinowski J."/>
            <person name="Krupovic M."/>
        </authorList>
    </citation>
    <scope>NUCLEOTIDE SEQUENCE</scope>
    <source>
        <strain evidence="10">BEU9</strain>
    </source>
</reference>
<feature type="transmembrane region" description="Helical" evidence="8">
    <location>
        <begin position="124"/>
        <end position="144"/>
    </location>
</feature>
<dbReference type="GeneID" id="65558915"/>
<evidence type="ECO:0000256" key="3">
    <source>
        <dbReference type="ARBA" id="ARBA00022676"/>
    </source>
</evidence>
<evidence type="ECO:0000259" key="9">
    <source>
        <dbReference type="Pfam" id="PF13231"/>
    </source>
</evidence>
<dbReference type="PANTHER" id="PTHR33908:SF11">
    <property type="entry name" value="MEMBRANE PROTEIN"/>
    <property type="match status" value="1"/>
</dbReference>
<evidence type="ECO:0000256" key="1">
    <source>
        <dbReference type="ARBA" id="ARBA00004651"/>
    </source>
</evidence>
<sequence>MQLKWINFFFYLALVVLISVYTYETIITFSSINSYIGDEVWYPTAAYNMLKLVFHLNPPPMINIGYPNEQNIQTYINPEHPPLAKYIIAVFIYFMGYYPIAWRLPSWILGDLMLIVGYFLAKKMVGNGILGNLAGILSSLLIALDPNVWSLHGIGLLEIYVSFFSLLSLYFLLNDKPLWASLALALAMLSKESAYVLIFPFLYYLGEISNNVKKRAMYGIGLPVLIYVLFSTPLIAYYGGVKAWLDATVIHSASWDITNGHITLTATSQISTPWDWFLNIHSFYLGYNLYANTNPYVLILWIVTTPLAFIFRDSKLITTTMWAWTMWIGFVIVHLLGNHTLFSFYVTDFMPVADTYVVVSLFRLVQKINILK</sequence>
<keyword evidence="3" id="KW-0328">Glycosyltransferase</keyword>
<dbReference type="EMBL" id="CP077715">
    <property type="protein sequence ID" value="QXJ30710.1"/>
    <property type="molecule type" value="Genomic_DNA"/>
</dbReference>
<dbReference type="Proteomes" id="UP000693941">
    <property type="component" value="Chromosome"/>
</dbReference>
<evidence type="ECO:0000256" key="2">
    <source>
        <dbReference type="ARBA" id="ARBA00022475"/>
    </source>
</evidence>
<organism evidence="10 11">
    <name type="scientific">Saccharolobus shibatae</name>
    <dbReference type="NCBI Taxonomy" id="2286"/>
    <lineage>
        <taxon>Archaea</taxon>
        <taxon>Thermoproteota</taxon>
        <taxon>Thermoprotei</taxon>
        <taxon>Sulfolobales</taxon>
        <taxon>Sulfolobaceae</taxon>
        <taxon>Saccharolobus</taxon>
    </lineage>
</organism>
<name>A0A8F5BSP0_9CREN</name>
<evidence type="ECO:0000313" key="11">
    <source>
        <dbReference type="Proteomes" id="UP000693941"/>
    </source>
</evidence>
<dbReference type="GO" id="GO:0005886">
    <property type="term" value="C:plasma membrane"/>
    <property type="evidence" value="ECO:0007669"/>
    <property type="project" value="UniProtKB-SubCell"/>
</dbReference>
<evidence type="ECO:0000256" key="8">
    <source>
        <dbReference type="SAM" id="Phobius"/>
    </source>
</evidence>
<feature type="transmembrane region" description="Helical" evidence="8">
    <location>
        <begin position="83"/>
        <end position="104"/>
    </location>
</feature>
<feature type="transmembrane region" description="Helical" evidence="8">
    <location>
        <begin position="151"/>
        <end position="173"/>
    </location>
</feature>
<dbReference type="AlphaFoldDB" id="A0A8F5BSP0"/>
<feature type="transmembrane region" description="Helical" evidence="8">
    <location>
        <begin position="179"/>
        <end position="205"/>
    </location>
</feature>
<dbReference type="GO" id="GO:0016763">
    <property type="term" value="F:pentosyltransferase activity"/>
    <property type="evidence" value="ECO:0007669"/>
    <property type="project" value="TreeGrafter"/>
</dbReference>
<protein>
    <submittedName>
        <fullName evidence="10">Membrane-bound glycosyltransferase in UDP-sulfoquinovose cluster</fullName>
    </submittedName>
</protein>
<comment type="subcellular location">
    <subcellularLocation>
        <location evidence="1">Cell membrane</location>
        <topology evidence="1">Multi-pass membrane protein</topology>
    </subcellularLocation>
</comment>
<dbReference type="Pfam" id="PF13231">
    <property type="entry name" value="PMT_2"/>
    <property type="match status" value="1"/>
</dbReference>
<keyword evidence="7 8" id="KW-0472">Membrane</keyword>
<dbReference type="InterPro" id="IPR038731">
    <property type="entry name" value="RgtA/B/C-like"/>
</dbReference>
<evidence type="ECO:0000256" key="5">
    <source>
        <dbReference type="ARBA" id="ARBA00022692"/>
    </source>
</evidence>
<feature type="transmembrane region" description="Helical" evidence="8">
    <location>
        <begin position="217"/>
        <end position="238"/>
    </location>
</feature>
<evidence type="ECO:0000256" key="4">
    <source>
        <dbReference type="ARBA" id="ARBA00022679"/>
    </source>
</evidence>
<feature type="transmembrane region" description="Helical" evidence="8">
    <location>
        <begin position="293"/>
        <end position="311"/>
    </location>
</feature>
<feature type="transmembrane region" description="Helical" evidence="8">
    <location>
        <begin position="6"/>
        <end position="23"/>
    </location>
</feature>
<gene>
    <name evidence="10" type="ORF">J5U21_00359</name>
</gene>